<dbReference type="RefSeq" id="WP_110573068.1">
    <property type="nucleotide sequence ID" value="NZ_PIPV01000002.1"/>
</dbReference>
<evidence type="ECO:0008006" key="4">
    <source>
        <dbReference type="Google" id="ProtNLM"/>
    </source>
</evidence>
<protein>
    <recommendedName>
        <fullName evidence="4">CcoH-like protein</fullName>
    </recommendedName>
</protein>
<dbReference type="InterPro" id="IPR008620">
    <property type="entry name" value="FixH"/>
</dbReference>
<comment type="caution">
    <text evidence="2">The sequence shown here is derived from an EMBL/GenBank/DDBJ whole genome shotgun (WGS) entry which is preliminary data.</text>
</comment>
<organism evidence="2 3">
    <name type="scientific">Idiomarina fontislapidosi</name>
    <dbReference type="NCBI Taxonomy" id="263723"/>
    <lineage>
        <taxon>Bacteria</taxon>
        <taxon>Pseudomonadati</taxon>
        <taxon>Pseudomonadota</taxon>
        <taxon>Gammaproteobacteria</taxon>
        <taxon>Alteromonadales</taxon>
        <taxon>Idiomarinaceae</taxon>
        <taxon>Idiomarina</taxon>
    </lineage>
</organism>
<keyword evidence="1" id="KW-1133">Transmembrane helix</keyword>
<dbReference type="AlphaFoldDB" id="A0A432Y9S4"/>
<name>A0A432Y9S4_9GAMM</name>
<evidence type="ECO:0000313" key="3">
    <source>
        <dbReference type="Proteomes" id="UP000287330"/>
    </source>
</evidence>
<keyword evidence="3" id="KW-1185">Reference proteome</keyword>
<sequence>MEKPWYKQFWPWFLIALPVTVMCVCATIIYLSASQGGFSMVVDDYYKRGKTINAVIEHVEKAKQLGISFNLTAQEGKFTLQYASGQPKELTALTVKFVHATQADKDFQRQVTVGADGVYRTNIPADMNGKYTVTVTPHNADWKVSEQFYFPLTKATLLEPNLYGV</sequence>
<feature type="transmembrane region" description="Helical" evidence="1">
    <location>
        <begin position="12"/>
        <end position="31"/>
    </location>
</feature>
<proteinExistence type="predicted"/>
<evidence type="ECO:0000313" key="2">
    <source>
        <dbReference type="EMBL" id="RUO57683.1"/>
    </source>
</evidence>
<dbReference type="Proteomes" id="UP000287330">
    <property type="component" value="Unassembled WGS sequence"/>
</dbReference>
<dbReference type="EMBL" id="PIPV01000002">
    <property type="protein sequence ID" value="RUO57683.1"/>
    <property type="molecule type" value="Genomic_DNA"/>
</dbReference>
<dbReference type="Pfam" id="PF05751">
    <property type="entry name" value="FixH"/>
    <property type="match status" value="1"/>
</dbReference>
<accession>A0A432Y9S4</accession>
<keyword evidence="1" id="KW-0812">Transmembrane</keyword>
<evidence type="ECO:0000256" key="1">
    <source>
        <dbReference type="SAM" id="Phobius"/>
    </source>
</evidence>
<reference evidence="3" key="1">
    <citation type="journal article" date="2018" name="Front. Microbiol.">
        <title>Genome-Based Analysis Reveals the Taxonomy and Diversity of the Family Idiomarinaceae.</title>
        <authorList>
            <person name="Liu Y."/>
            <person name="Lai Q."/>
            <person name="Shao Z."/>
        </authorList>
    </citation>
    <scope>NUCLEOTIDE SEQUENCE [LARGE SCALE GENOMIC DNA]</scope>
    <source>
        <strain evidence="3">F23</strain>
    </source>
</reference>
<keyword evidence="1" id="KW-0472">Membrane</keyword>
<dbReference type="OrthoDB" id="5295180at2"/>
<gene>
    <name evidence="2" type="ORF">CWE25_04235</name>
</gene>